<name>A0A974PN64_9HYPH</name>
<dbReference type="Proteomes" id="UP000596427">
    <property type="component" value="Chromosome"/>
</dbReference>
<dbReference type="RefSeq" id="WP_203192940.1">
    <property type="nucleotide sequence ID" value="NZ_CP063362.1"/>
</dbReference>
<dbReference type="EMBL" id="CP063362">
    <property type="protein sequence ID" value="QRG06065.1"/>
    <property type="molecule type" value="Genomic_DNA"/>
</dbReference>
<protein>
    <submittedName>
        <fullName evidence="2">SRPBCC family protein</fullName>
    </submittedName>
</protein>
<dbReference type="PANTHER" id="PTHR39332:SF7">
    <property type="entry name" value="SRPBCC FAMILY PROTEIN"/>
    <property type="match status" value="1"/>
</dbReference>
<dbReference type="CDD" id="cd07821">
    <property type="entry name" value="PYR_PYL_RCAR_like"/>
    <property type="match status" value="1"/>
</dbReference>
<keyword evidence="3" id="KW-1185">Reference proteome</keyword>
<organism evidence="2 3">
    <name type="scientific">Xanthobacter dioxanivorans</name>
    <dbReference type="NCBI Taxonomy" id="2528964"/>
    <lineage>
        <taxon>Bacteria</taxon>
        <taxon>Pseudomonadati</taxon>
        <taxon>Pseudomonadota</taxon>
        <taxon>Alphaproteobacteria</taxon>
        <taxon>Hyphomicrobiales</taxon>
        <taxon>Xanthobacteraceae</taxon>
        <taxon>Xanthobacter</taxon>
    </lineage>
</organism>
<feature type="signal peptide" evidence="1">
    <location>
        <begin position="1"/>
        <end position="24"/>
    </location>
</feature>
<dbReference type="InterPro" id="IPR019587">
    <property type="entry name" value="Polyketide_cyclase/dehydratase"/>
</dbReference>
<dbReference type="PANTHER" id="PTHR39332">
    <property type="entry name" value="BLL4707 PROTEIN"/>
    <property type="match status" value="1"/>
</dbReference>
<gene>
    <name evidence="2" type="ORF">EZH22_24220</name>
</gene>
<dbReference type="KEGG" id="xdi:EZH22_24220"/>
<feature type="chain" id="PRO_5037100256" evidence="1">
    <location>
        <begin position="25"/>
        <end position="185"/>
    </location>
</feature>
<sequence>MTSHLPTRRVAAALLAGLVFGLLAATPGVAHGPTPQKAEARTQIAAPADAVWKVAGAFGGIGSWHPMVKSVVATGGDAAGAERVLTLEKGELTDGLDDYDAAGRSLSYRLSKENVEALPVSFYTATLTVSDAGAGRSEVVWTARFYRGDTSNFPPDELNDEAAIAAMTGFFETGLKGLKAKVEGK</sequence>
<keyword evidence="1" id="KW-0732">Signal</keyword>
<proteinExistence type="predicted"/>
<dbReference type="InterPro" id="IPR023393">
    <property type="entry name" value="START-like_dom_sf"/>
</dbReference>
<accession>A0A974PN64</accession>
<dbReference type="SUPFAM" id="SSF55961">
    <property type="entry name" value="Bet v1-like"/>
    <property type="match status" value="1"/>
</dbReference>
<reference evidence="2 3" key="1">
    <citation type="submission" date="2020-10" db="EMBL/GenBank/DDBJ databases">
        <title>Degradation of 1,4-Dioxane by Xanthobacter sp. YN2, via a Novel Group-2 Soluble Di-Iron Monooxygenase.</title>
        <authorList>
            <person name="Ma F."/>
            <person name="Wang Y."/>
            <person name="Yang J."/>
            <person name="Guo H."/>
            <person name="Su D."/>
            <person name="Yu L."/>
        </authorList>
    </citation>
    <scope>NUCLEOTIDE SEQUENCE [LARGE SCALE GENOMIC DNA]</scope>
    <source>
        <strain evidence="2 3">YN2</strain>
    </source>
</reference>
<dbReference type="Gene3D" id="3.30.530.20">
    <property type="match status" value="1"/>
</dbReference>
<dbReference type="AlphaFoldDB" id="A0A974PN64"/>
<dbReference type="Pfam" id="PF10604">
    <property type="entry name" value="Polyketide_cyc2"/>
    <property type="match status" value="1"/>
</dbReference>
<evidence type="ECO:0000313" key="2">
    <source>
        <dbReference type="EMBL" id="QRG06065.1"/>
    </source>
</evidence>
<evidence type="ECO:0000313" key="3">
    <source>
        <dbReference type="Proteomes" id="UP000596427"/>
    </source>
</evidence>
<evidence type="ECO:0000256" key="1">
    <source>
        <dbReference type="SAM" id="SignalP"/>
    </source>
</evidence>